<dbReference type="PROSITE" id="PS51257">
    <property type="entry name" value="PROKAR_LIPOPROTEIN"/>
    <property type="match status" value="1"/>
</dbReference>
<reference evidence="3 4" key="1">
    <citation type="submission" date="2016-10" db="EMBL/GenBank/DDBJ databases">
        <authorList>
            <person name="de Groot N.N."/>
        </authorList>
    </citation>
    <scope>NUCLEOTIDE SEQUENCE [LARGE SCALE GENOMIC DNA]</scope>
    <source>
        <strain evidence="3 4">DSM 13760</strain>
    </source>
</reference>
<accession>A0A1H9QEA3</accession>
<dbReference type="PIRSF" id="PIRSF012509">
    <property type="entry name" value="CamS"/>
    <property type="match status" value="1"/>
</dbReference>
<dbReference type="STRING" id="142588.SAMN04488559_10228"/>
<sequence>MKQKLLVTLSAIILVLSGCSAGIGGENMTGDKKESDGDKKTVTNHQLSNEYYRTLVPYKVSTARGVTVENLNSSYNVKEFETGLLGISQKVFPTDQFIFEEGQHLDREMVTEWLGRKSEENPNGLNPEDNGNVEPTGRNPMYLAQVLEQDYMVQNGDDISLGGITIGLAMNSIDYYRKVAYGDIFKTEISSEDTLAKGKEMADQVISRLREMEGLSQIPITIAIYEQSSQDSLSPGNYLAYAVSQNGATNVTDWKNVNEKNMVMPSDEAKEEHNDDLTSFANFQTAIQDYFPNLNGVVGNAKYVDNVLSKLTITVNIQFYGEAEIISFTQHVADSVGKFLPNSAAIEVRMISVNGMESFVSRDAGGETMVNHVFN</sequence>
<gene>
    <name evidence="3" type="ORF">SAMN04488559_10228</name>
</gene>
<feature type="chain" id="PRO_5011772376" evidence="2">
    <location>
        <begin position="22"/>
        <end position="375"/>
    </location>
</feature>
<evidence type="ECO:0000256" key="2">
    <source>
        <dbReference type="SAM" id="SignalP"/>
    </source>
</evidence>
<name>A0A1H9QEA3_9LACT</name>
<dbReference type="RefSeq" id="WP_092649758.1">
    <property type="nucleotide sequence ID" value="NZ_FOHA01000002.1"/>
</dbReference>
<dbReference type="Pfam" id="PF07537">
    <property type="entry name" value="CamS"/>
    <property type="match status" value="1"/>
</dbReference>
<keyword evidence="4" id="KW-1185">Reference proteome</keyword>
<dbReference type="Gene3D" id="3.10.570.10">
    <property type="entry name" value="sex pheromone staph- cam373 precursor domain"/>
    <property type="match status" value="1"/>
</dbReference>
<dbReference type="InterPro" id="IPR011426">
    <property type="entry name" value="CamS"/>
</dbReference>
<evidence type="ECO:0000313" key="3">
    <source>
        <dbReference type="EMBL" id="SER58762.1"/>
    </source>
</evidence>
<proteinExistence type="predicted"/>
<keyword evidence="2" id="KW-0732">Signal</keyword>
<feature type="region of interest" description="Disordered" evidence="1">
    <location>
        <begin position="117"/>
        <end position="136"/>
    </location>
</feature>
<dbReference type="CDD" id="cd13440">
    <property type="entry name" value="CamS_repeat_2"/>
    <property type="match status" value="1"/>
</dbReference>
<evidence type="ECO:0000313" key="4">
    <source>
        <dbReference type="Proteomes" id="UP000198948"/>
    </source>
</evidence>
<dbReference type="Proteomes" id="UP000198948">
    <property type="component" value="Unassembled WGS sequence"/>
</dbReference>
<dbReference type="CDD" id="cd13441">
    <property type="entry name" value="CamS_repeat_1"/>
    <property type="match status" value="1"/>
</dbReference>
<dbReference type="EMBL" id="FOHA01000002">
    <property type="protein sequence ID" value="SER58762.1"/>
    <property type="molecule type" value="Genomic_DNA"/>
</dbReference>
<dbReference type="OrthoDB" id="9795361at2"/>
<evidence type="ECO:0000256" key="1">
    <source>
        <dbReference type="SAM" id="MobiDB-lite"/>
    </source>
</evidence>
<protein>
    <submittedName>
        <fullName evidence="3">Protein involved in sex pheromone biosynthesis</fullName>
    </submittedName>
</protein>
<organism evidence="3 4">
    <name type="scientific">Isobaculum melis</name>
    <dbReference type="NCBI Taxonomy" id="142588"/>
    <lineage>
        <taxon>Bacteria</taxon>
        <taxon>Bacillati</taxon>
        <taxon>Bacillota</taxon>
        <taxon>Bacilli</taxon>
        <taxon>Lactobacillales</taxon>
        <taxon>Carnobacteriaceae</taxon>
        <taxon>Isobaculum</taxon>
    </lineage>
</organism>
<dbReference type="AlphaFoldDB" id="A0A1H9QEA3"/>
<feature type="signal peptide" evidence="2">
    <location>
        <begin position="1"/>
        <end position="21"/>
    </location>
</feature>